<reference evidence="1" key="2">
    <citation type="journal article" date="2015" name="Fish Shellfish Immunol.">
        <title>Early steps in the European eel (Anguilla anguilla)-Vibrio vulnificus interaction in the gills: Role of the RtxA13 toxin.</title>
        <authorList>
            <person name="Callol A."/>
            <person name="Pajuelo D."/>
            <person name="Ebbesson L."/>
            <person name="Teles M."/>
            <person name="MacKenzie S."/>
            <person name="Amaro C."/>
        </authorList>
    </citation>
    <scope>NUCLEOTIDE SEQUENCE</scope>
</reference>
<evidence type="ECO:0000313" key="1">
    <source>
        <dbReference type="EMBL" id="JAH72929.1"/>
    </source>
</evidence>
<protein>
    <submittedName>
        <fullName evidence="1">Uncharacterized protein</fullName>
    </submittedName>
</protein>
<accession>A0A0E9V480</accession>
<reference evidence="1" key="1">
    <citation type="submission" date="2014-11" db="EMBL/GenBank/DDBJ databases">
        <authorList>
            <person name="Amaro Gonzalez C."/>
        </authorList>
    </citation>
    <scope>NUCLEOTIDE SEQUENCE</scope>
</reference>
<name>A0A0E9V480_ANGAN</name>
<proteinExistence type="predicted"/>
<organism evidence="1">
    <name type="scientific">Anguilla anguilla</name>
    <name type="common">European freshwater eel</name>
    <name type="synonym">Muraena anguilla</name>
    <dbReference type="NCBI Taxonomy" id="7936"/>
    <lineage>
        <taxon>Eukaryota</taxon>
        <taxon>Metazoa</taxon>
        <taxon>Chordata</taxon>
        <taxon>Craniata</taxon>
        <taxon>Vertebrata</taxon>
        <taxon>Euteleostomi</taxon>
        <taxon>Actinopterygii</taxon>
        <taxon>Neopterygii</taxon>
        <taxon>Teleostei</taxon>
        <taxon>Anguilliformes</taxon>
        <taxon>Anguillidae</taxon>
        <taxon>Anguilla</taxon>
    </lineage>
</organism>
<dbReference type="AlphaFoldDB" id="A0A0E9V480"/>
<dbReference type="EMBL" id="GBXM01035648">
    <property type="protein sequence ID" value="JAH72929.1"/>
    <property type="molecule type" value="Transcribed_RNA"/>
</dbReference>
<sequence>MFLSLISPFILRDSPLNDI</sequence>